<sequence>MQQKSEKQNLLTVRKPDAMVASALMGCAVKIINYRWEQSEKFVEICITLSRVHQAPTENVQHFVTKFVSFVLFCFVLFCAASDVSV</sequence>
<dbReference type="InterPro" id="IPR008978">
    <property type="entry name" value="HSP20-like_chaperone"/>
</dbReference>
<evidence type="ECO:0000313" key="3">
    <source>
        <dbReference type="Proteomes" id="UP000694425"/>
    </source>
</evidence>
<dbReference type="GO" id="GO:0007507">
    <property type="term" value="P:heart development"/>
    <property type="evidence" value="ECO:0007669"/>
    <property type="project" value="TreeGrafter"/>
</dbReference>
<reference evidence="2" key="1">
    <citation type="submission" date="2025-08" db="UniProtKB">
        <authorList>
            <consortium name="Ensembl"/>
        </authorList>
    </citation>
    <scope>IDENTIFICATION</scope>
</reference>
<dbReference type="Ensembl" id="ENSNVIT00000036927.1">
    <property type="protein sequence ID" value="ENSNVIP00000031861.1"/>
    <property type="gene ID" value="ENSNVIG00000024527.1"/>
</dbReference>
<dbReference type="Proteomes" id="UP000694425">
    <property type="component" value="Unplaced"/>
</dbReference>
<evidence type="ECO:0000313" key="2">
    <source>
        <dbReference type="Ensembl" id="ENSNVIP00000031861.1"/>
    </source>
</evidence>
<organism evidence="2 3">
    <name type="scientific">Neovison vison</name>
    <name type="common">American mink</name>
    <name type="synonym">Mustela vison</name>
    <dbReference type="NCBI Taxonomy" id="452646"/>
    <lineage>
        <taxon>Eukaryota</taxon>
        <taxon>Metazoa</taxon>
        <taxon>Chordata</taxon>
        <taxon>Craniata</taxon>
        <taxon>Vertebrata</taxon>
        <taxon>Euteleostomi</taxon>
        <taxon>Mammalia</taxon>
        <taxon>Eutheria</taxon>
        <taxon>Laurasiatheria</taxon>
        <taxon>Carnivora</taxon>
        <taxon>Caniformia</taxon>
        <taxon>Musteloidea</taxon>
        <taxon>Mustelidae</taxon>
        <taxon>Mustelinae</taxon>
        <taxon>Neogale</taxon>
    </lineage>
</organism>
<dbReference type="Gene3D" id="2.60.40.790">
    <property type="match status" value="1"/>
</dbReference>
<protein>
    <submittedName>
        <fullName evidence="2">Uncharacterized protein</fullName>
    </submittedName>
</protein>
<keyword evidence="1" id="KW-1133">Transmembrane helix</keyword>
<reference evidence="2" key="2">
    <citation type="submission" date="2025-09" db="UniProtKB">
        <authorList>
            <consortium name="Ensembl"/>
        </authorList>
    </citation>
    <scope>IDENTIFICATION</scope>
</reference>
<accession>A0A8C7CGU9</accession>
<dbReference type="PANTHER" id="PTHR13164:SF3">
    <property type="entry name" value="CALCYCLIN-BINDING PROTEIN"/>
    <property type="match status" value="1"/>
</dbReference>
<keyword evidence="1" id="KW-0812">Transmembrane</keyword>
<dbReference type="GeneTree" id="ENSGT00940000170362"/>
<keyword evidence="3" id="KW-1185">Reference proteome</keyword>
<proteinExistence type="predicted"/>
<evidence type="ECO:0000256" key="1">
    <source>
        <dbReference type="SAM" id="Phobius"/>
    </source>
</evidence>
<dbReference type="AlphaFoldDB" id="A0A8C7CGU9"/>
<dbReference type="GO" id="GO:0005634">
    <property type="term" value="C:nucleus"/>
    <property type="evidence" value="ECO:0007669"/>
    <property type="project" value="TreeGrafter"/>
</dbReference>
<dbReference type="SUPFAM" id="SSF49764">
    <property type="entry name" value="HSP20-like chaperones"/>
    <property type="match status" value="1"/>
</dbReference>
<dbReference type="PANTHER" id="PTHR13164">
    <property type="entry name" value="CALICYLIN BINDING PROTEIN"/>
    <property type="match status" value="1"/>
</dbReference>
<feature type="transmembrane region" description="Helical" evidence="1">
    <location>
        <begin position="63"/>
        <end position="84"/>
    </location>
</feature>
<name>A0A8C7CGU9_NEOVI</name>
<dbReference type="InterPro" id="IPR052289">
    <property type="entry name" value="Calcyclin-binding_UBL-bridge"/>
</dbReference>
<keyword evidence="1" id="KW-0472">Membrane</keyword>